<evidence type="ECO:0000256" key="9">
    <source>
        <dbReference type="ARBA" id="ARBA00023159"/>
    </source>
</evidence>
<dbReference type="GO" id="GO:0006307">
    <property type="term" value="P:DNA alkylation repair"/>
    <property type="evidence" value="ECO:0007669"/>
    <property type="project" value="UniProtKB-ARBA"/>
</dbReference>
<keyword evidence="10" id="KW-0804">Transcription</keyword>
<dbReference type="Gene3D" id="3.40.10.10">
    <property type="entry name" value="DNA Methylphosphotriester Repair Domain"/>
    <property type="match status" value="1"/>
</dbReference>
<keyword evidence="8" id="KW-0238">DNA-binding</keyword>
<evidence type="ECO:0000256" key="6">
    <source>
        <dbReference type="ARBA" id="ARBA00022833"/>
    </source>
</evidence>
<evidence type="ECO:0000313" key="13">
    <source>
        <dbReference type="EMBL" id="GGG68217.1"/>
    </source>
</evidence>
<dbReference type="FunFam" id="3.40.10.10:FF:000001">
    <property type="entry name" value="DNA-3-methyladenine glycosylase 2"/>
    <property type="match status" value="1"/>
</dbReference>
<comment type="cofactor">
    <cofactor evidence="1">
        <name>Zn(2+)</name>
        <dbReference type="ChEBI" id="CHEBI:29105"/>
    </cofactor>
</comment>
<dbReference type="Pfam" id="PF02805">
    <property type="entry name" value="Ada_Zn_binding"/>
    <property type="match status" value="1"/>
</dbReference>
<accession>A0A8J2ZIV3</accession>
<dbReference type="InterPro" id="IPR016220">
    <property type="entry name" value="Me-P-triester_DNA_alkyl-Trfase"/>
</dbReference>
<evidence type="ECO:0000256" key="8">
    <source>
        <dbReference type="ARBA" id="ARBA00023125"/>
    </source>
</evidence>
<dbReference type="PANTHER" id="PTHR46796">
    <property type="entry name" value="HTH-TYPE TRANSCRIPTIONAL ACTIVATOR RHAS-RELATED"/>
    <property type="match status" value="1"/>
</dbReference>
<dbReference type="PANTHER" id="PTHR46796:SF6">
    <property type="entry name" value="ARAC SUBFAMILY"/>
    <property type="match status" value="1"/>
</dbReference>
<dbReference type="AlphaFoldDB" id="A0A8J2ZIV3"/>
<evidence type="ECO:0000259" key="12">
    <source>
        <dbReference type="PROSITE" id="PS01124"/>
    </source>
</evidence>
<dbReference type="Pfam" id="PF12833">
    <property type="entry name" value="HTH_18"/>
    <property type="match status" value="1"/>
</dbReference>
<dbReference type="InterPro" id="IPR004026">
    <property type="entry name" value="Ada_DNA_repair_Zn-bd"/>
</dbReference>
<proteinExistence type="predicted"/>
<keyword evidence="9" id="KW-0010">Activator</keyword>
<keyword evidence="14" id="KW-1185">Reference proteome</keyword>
<evidence type="ECO:0000256" key="10">
    <source>
        <dbReference type="ARBA" id="ARBA00023163"/>
    </source>
</evidence>
<dbReference type="PIRSF" id="PIRSF000408">
    <property type="entry name" value="Alkyltransferas_AdaA"/>
    <property type="match status" value="1"/>
</dbReference>
<dbReference type="GO" id="GO:0008270">
    <property type="term" value="F:zinc ion binding"/>
    <property type="evidence" value="ECO:0007669"/>
    <property type="project" value="InterPro"/>
</dbReference>
<dbReference type="GO" id="GO:0032259">
    <property type="term" value="P:methylation"/>
    <property type="evidence" value="ECO:0007669"/>
    <property type="project" value="UniProtKB-KW"/>
</dbReference>
<keyword evidence="3" id="KW-0808">Transferase</keyword>
<name>A0A8J2ZIV3_9RHOB</name>
<dbReference type="EMBL" id="BMJV01000002">
    <property type="protein sequence ID" value="GGG68217.1"/>
    <property type="molecule type" value="Genomic_DNA"/>
</dbReference>
<dbReference type="InterPro" id="IPR035451">
    <property type="entry name" value="Ada-like_dom_sf"/>
</dbReference>
<evidence type="ECO:0000256" key="2">
    <source>
        <dbReference type="ARBA" id="ARBA00022603"/>
    </source>
</evidence>
<dbReference type="InterPro" id="IPR009057">
    <property type="entry name" value="Homeodomain-like_sf"/>
</dbReference>
<reference evidence="13" key="2">
    <citation type="submission" date="2020-09" db="EMBL/GenBank/DDBJ databases">
        <authorList>
            <person name="Sun Q."/>
            <person name="Zhou Y."/>
        </authorList>
    </citation>
    <scope>NUCLEOTIDE SEQUENCE</scope>
    <source>
        <strain evidence="13">CGMCC 1.15762</strain>
    </source>
</reference>
<keyword evidence="2" id="KW-0489">Methyltransferase</keyword>
<organism evidence="13 14">
    <name type="scientific">Salipiger pallidus</name>
    <dbReference type="NCBI Taxonomy" id="1775170"/>
    <lineage>
        <taxon>Bacteria</taxon>
        <taxon>Pseudomonadati</taxon>
        <taxon>Pseudomonadota</taxon>
        <taxon>Alphaproteobacteria</taxon>
        <taxon>Rhodobacterales</taxon>
        <taxon>Roseobacteraceae</taxon>
        <taxon>Salipiger</taxon>
    </lineage>
</organism>
<dbReference type="PROSITE" id="PS00041">
    <property type="entry name" value="HTH_ARAC_FAMILY_1"/>
    <property type="match status" value="1"/>
</dbReference>
<keyword evidence="4" id="KW-0479">Metal-binding</keyword>
<evidence type="ECO:0000256" key="11">
    <source>
        <dbReference type="ARBA" id="ARBA00023204"/>
    </source>
</evidence>
<evidence type="ECO:0000256" key="5">
    <source>
        <dbReference type="ARBA" id="ARBA00022763"/>
    </source>
</evidence>
<dbReference type="Gene3D" id="1.10.10.60">
    <property type="entry name" value="Homeodomain-like"/>
    <property type="match status" value="2"/>
</dbReference>
<evidence type="ECO:0000256" key="1">
    <source>
        <dbReference type="ARBA" id="ARBA00001947"/>
    </source>
</evidence>
<dbReference type="PROSITE" id="PS01124">
    <property type="entry name" value="HTH_ARAC_FAMILY_2"/>
    <property type="match status" value="1"/>
</dbReference>
<dbReference type="SMART" id="SM00342">
    <property type="entry name" value="HTH_ARAC"/>
    <property type="match status" value="1"/>
</dbReference>
<reference evidence="13" key="1">
    <citation type="journal article" date="2014" name="Int. J. Syst. Evol. Microbiol.">
        <title>Complete genome sequence of Corynebacterium casei LMG S-19264T (=DSM 44701T), isolated from a smear-ripened cheese.</title>
        <authorList>
            <consortium name="US DOE Joint Genome Institute (JGI-PGF)"/>
            <person name="Walter F."/>
            <person name="Albersmeier A."/>
            <person name="Kalinowski J."/>
            <person name="Ruckert C."/>
        </authorList>
    </citation>
    <scope>NUCLEOTIDE SEQUENCE</scope>
    <source>
        <strain evidence="13">CGMCC 1.15762</strain>
    </source>
</reference>
<evidence type="ECO:0000256" key="7">
    <source>
        <dbReference type="ARBA" id="ARBA00023015"/>
    </source>
</evidence>
<dbReference type="GO" id="GO:0043565">
    <property type="term" value="F:sequence-specific DNA binding"/>
    <property type="evidence" value="ECO:0007669"/>
    <property type="project" value="InterPro"/>
</dbReference>
<dbReference type="SUPFAM" id="SSF57884">
    <property type="entry name" value="Ada DNA repair protein, N-terminal domain (N-Ada 10)"/>
    <property type="match status" value="1"/>
</dbReference>
<dbReference type="InterPro" id="IPR018062">
    <property type="entry name" value="HTH_AraC-typ_CS"/>
</dbReference>
<evidence type="ECO:0000256" key="4">
    <source>
        <dbReference type="ARBA" id="ARBA00022723"/>
    </source>
</evidence>
<sequence length="185" mass="20215">MLDFDTCNAARLARDAAYDGVFFTAVRTTGIYCRPVCPVRAPLTKNIRFYPSAAAAERAGFRPCLRCRPETAPFGPAWNGTLTTVSRALRLIDEGALDSASVTALAERLGIGARHLSRLFAAHVGASPLQVAQTRRMQRAKRLLDTTTLPMAEIARQAGFGSLRRFNTAFATLYGRTPSSLRRPQ</sequence>
<keyword evidence="11" id="KW-0234">DNA repair</keyword>
<dbReference type="GO" id="GO:0003700">
    <property type="term" value="F:DNA-binding transcription factor activity"/>
    <property type="evidence" value="ECO:0007669"/>
    <property type="project" value="InterPro"/>
</dbReference>
<keyword evidence="7" id="KW-0805">Transcription regulation</keyword>
<keyword evidence="6" id="KW-0862">Zinc</keyword>
<dbReference type="GO" id="GO:0008168">
    <property type="term" value="F:methyltransferase activity"/>
    <property type="evidence" value="ECO:0007669"/>
    <property type="project" value="UniProtKB-KW"/>
</dbReference>
<dbReference type="SUPFAM" id="SSF46689">
    <property type="entry name" value="Homeodomain-like"/>
    <property type="match status" value="2"/>
</dbReference>
<evidence type="ECO:0000313" key="14">
    <source>
        <dbReference type="Proteomes" id="UP000617145"/>
    </source>
</evidence>
<keyword evidence="5" id="KW-0227">DNA damage</keyword>
<gene>
    <name evidence="13" type="ORF">GCM10011415_14240</name>
</gene>
<dbReference type="InterPro" id="IPR018060">
    <property type="entry name" value="HTH_AraC"/>
</dbReference>
<dbReference type="InterPro" id="IPR050204">
    <property type="entry name" value="AraC_XylS_family_regulators"/>
</dbReference>
<feature type="domain" description="HTH araC/xylS-type" evidence="12">
    <location>
        <begin position="86"/>
        <end position="184"/>
    </location>
</feature>
<dbReference type="RefSeq" id="WP_188789530.1">
    <property type="nucleotide sequence ID" value="NZ_BMJV01000002.1"/>
</dbReference>
<dbReference type="Proteomes" id="UP000617145">
    <property type="component" value="Unassembled WGS sequence"/>
</dbReference>
<comment type="caution">
    <text evidence="13">The sequence shown here is derived from an EMBL/GenBank/DDBJ whole genome shotgun (WGS) entry which is preliminary data.</text>
</comment>
<protein>
    <submittedName>
        <fullName evidence="13">Transcriptional regulator</fullName>
    </submittedName>
</protein>
<evidence type="ECO:0000256" key="3">
    <source>
        <dbReference type="ARBA" id="ARBA00022679"/>
    </source>
</evidence>